<proteinExistence type="inferred from homology"/>
<dbReference type="CDD" id="cd00560">
    <property type="entry name" value="PanC"/>
    <property type="match status" value="1"/>
</dbReference>
<feature type="binding site" evidence="8">
    <location>
        <begin position="192"/>
        <end position="195"/>
    </location>
    <ligand>
        <name>ATP</name>
        <dbReference type="ChEBI" id="CHEBI:30616"/>
    </ligand>
</feature>
<comment type="caution">
    <text evidence="8">Lacks conserved residue(s) required for the propagation of feature annotation.</text>
</comment>
<comment type="similarity">
    <text evidence="2 8">Belongs to the pantothenate synthetase family.</text>
</comment>
<feature type="binding site" evidence="8">
    <location>
        <position position="67"/>
    </location>
    <ligand>
        <name>(R)-pantoate</name>
        <dbReference type="ChEBI" id="CHEBI:15980"/>
    </ligand>
</feature>
<dbReference type="NCBIfam" id="TIGR00018">
    <property type="entry name" value="panC"/>
    <property type="match status" value="1"/>
</dbReference>
<feature type="binding site" evidence="8">
    <location>
        <begin position="36"/>
        <end position="43"/>
    </location>
    <ligand>
        <name>ATP</name>
        <dbReference type="ChEBI" id="CHEBI:30616"/>
    </ligand>
</feature>
<dbReference type="GO" id="GO:0015940">
    <property type="term" value="P:pantothenate biosynthetic process"/>
    <property type="evidence" value="ECO:0007669"/>
    <property type="project" value="UniProtKB-UniRule"/>
</dbReference>
<dbReference type="SUPFAM" id="SSF52374">
    <property type="entry name" value="Nucleotidylyl transferase"/>
    <property type="match status" value="1"/>
</dbReference>
<dbReference type="UniPathway" id="UPA00028">
    <property type="reaction ID" value="UER00005"/>
</dbReference>
<dbReference type="NCBIfam" id="TIGR00125">
    <property type="entry name" value="cyt_tran_rel"/>
    <property type="match status" value="1"/>
</dbReference>
<evidence type="ECO:0000256" key="4">
    <source>
        <dbReference type="ARBA" id="ARBA00022655"/>
    </source>
</evidence>
<keyword evidence="4 8" id="KW-0566">Pantothenate biosynthesis</keyword>
<evidence type="ECO:0000256" key="2">
    <source>
        <dbReference type="ARBA" id="ARBA00009256"/>
    </source>
</evidence>
<dbReference type="Proteomes" id="UP000009282">
    <property type="component" value="Chromosome"/>
</dbReference>
<name>G4QJL2_GLANF</name>
<evidence type="ECO:0000256" key="5">
    <source>
        <dbReference type="ARBA" id="ARBA00022741"/>
    </source>
</evidence>
<dbReference type="HOGENOM" id="CLU_047148_0_0_6"/>
<feature type="active site" description="Proton donor" evidence="8">
    <location>
        <position position="43"/>
    </location>
</feature>
<keyword evidence="3 8" id="KW-0436">Ligase</keyword>
<dbReference type="Pfam" id="PF02569">
    <property type="entry name" value="Pantoate_ligase"/>
    <property type="match status" value="1"/>
</dbReference>
<dbReference type="FunFam" id="3.40.50.620:FF:000013">
    <property type="entry name" value="Pantothenate synthetase"/>
    <property type="match status" value="1"/>
</dbReference>
<comment type="subcellular location">
    <subcellularLocation>
        <location evidence="8">Cytoplasm</location>
    </subcellularLocation>
</comment>
<feature type="binding site" evidence="8">
    <location>
        <position position="161"/>
    </location>
    <ligand>
        <name>(R)-pantoate</name>
        <dbReference type="ChEBI" id="CHEBI:15980"/>
    </ligand>
</feature>
<comment type="pathway">
    <text evidence="1 8">Cofactor biosynthesis; (R)-pantothenate biosynthesis; (R)-pantothenate from (R)-pantoate and beta-alanine: step 1/1.</text>
</comment>
<evidence type="ECO:0000256" key="8">
    <source>
        <dbReference type="HAMAP-Rule" id="MF_00158"/>
    </source>
</evidence>
<evidence type="ECO:0000256" key="1">
    <source>
        <dbReference type="ARBA" id="ARBA00004990"/>
    </source>
</evidence>
<keyword evidence="10" id="KW-1185">Reference proteome</keyword>
<dbReference type="PANTHER" id="PTHR21299">
    <property type="entry name" value="CYTIDYLATE KINASE/PANTOATE-BETA-ALANINE LIGASE"/>
    <property type="match status" value="1"/>
</dbReference>
<keyword evidence="5 8" id="KW-0547">Nucleotide-binding</keyword>
<accession>G4QJL2</accession>
<dbReference type="InterPro" id="IPR014729">
    <property type="entry name" value="Rossmann-like_a/b/a_fold"/>
</dbReference>
<dbReference type="STRING" id="1085623.GNIT_0518"/>
<feature type="binding site" evidence="8">
    <location>
        <begin position="155"/>
        <end position="158"/>
    </location>
    <ligand>
        <name>ATP</name>
        <dbReference type="ChEBI" id="CHEBI:30616"/>
    </ligand>
</feature>
<dbReference type="eggNOG" id="COG0414">
    <property type="taxonomic scope" value="Bacteria"/>
</dbReference>
<dbReference type="InterPro" id="IPR042176">
    <property type="entry name" value="Pantoate_ligase_C"/>
</dbReference>
<evidence type="ECO:0000256" key="6">
    <source>
        <dbReference type="ARBA" id="ARBA00022840"/>
    </source>
</evidence>
<feature type="binding site" evidence="8">
    <location>
        <position position="67"/>
    </location>
    <ligand>
        <name>beta-alanine</name>
        <dbReference type="ChEBI" id="CHEBI:57966"/>
    </ligand>
</feature>
<comment type="function">
    <text evidence="8">Catalyzes the condensation of pantoate with beta-alanine in an ATP-dependent reaction via a pantoyl-adenylate intermediate.</text>
</comment>
<dbReference type="InterPro" id="IPR004821">
    <property type="entry name" value="Cyt_trans-like"/>
</dbReference>
<evidence type="ECO:0000256" key="7">
    <source>
        <dbReference type="ARBA" id="ARBA00048258"/>
    </source>
</evidence>
<dbReference type="EMBL" id="CP003060">
    <property type="protein sequence ID" value="AEP28672.1"/>
    <property type="molecule type" value="Genomic_DNA"/>
</dbReference>
<dbReference type="InterPro" id="IPR003721">
    <property type="entry name" value="Pantoate_ligase"/>
</dbReference>
<organism evidence="9 10">
    <name type="scientific">Glaciecola nitratireducens (strain JCM 12485 / KCTC 12276 / FR1064)</name>
    <dbReference type="NCBI Taxonomy" id="1085623"/>
    <lineage>
        <taxon>Bacteria</taxon>
        <taxon>Pseudomonadati</taxon>
        <taxon>Pseudomonadota</taxon>
        <taxon>Gammaproteobacteria</taxon>
        <taxon>Alteromonadales</taxon>
        <taxon>Alteromonadaceae</taxon>
        <taxon>Brumicola</taxon>
    </lineage>
</organism>
<dbReference type="Gene3D" id="3.40.50.620">
    <property type="entry name" value="HUPs"/>
    <property type="match status" value="1"/>
</dbReference>
<protein>
    <recommendedName>
        <fullName evidence="8">Pantothenate synthetase</fullName>
        <shortName evidence="8">PS</shortName>
        <ecNumber evidence="8">6.3.2.1</ecNumber>
    </recommendedName>
    <alternativeName>
        <fullName evidence="8">Pantoate--beta-alanine ligase</fullName>
    </alternativeName>
    <alternativeName>
        <fullName evidence="8">Pantoate-activating enzyme</fullName>
    </alternativeName>
</protein>
<comment type="catalytic activity">
    <reaction evidence="7 8">
        <text>(R)-pantoate + beta-alanine + ATP = (R)-pantothenate + AMP + diphosphate + H(+)</text>
        <dbReference type="Rhea" id="RHEA:10912"/>
        <dbReference type="ChEBI" id="CHEBI:15378"/>
        <dbReference type="ChEBI" id="CHEBI:15980"/>
        <dbReference type="ChEBI" id="CHEBI:29032"/>
        <dbReference type="ChEBI" id="CHEBI:30616"/>
        <dbReference type="ChEBI" id="CHEBI:33019"/>
        <dbReference type="ChEBI" id="CHEBI:57966"/>
        <dbReference type="ChEBI" id="CHEBI:456215"/>
        <dbReference type="EC" id="6.3.2.1"/>
    </reaction>
</comment>
<reference evidence="9 10" key="1">
    <citation type="journal article" date="2011" name="J. Bacteriol.">
        <title>Complete genome sequence of seawater bacterium Glaciecola nitratireducens FR1064T.</title>
        <authorList>
            <person name="Bian F."/>
            <person name="Qin Q.L."/>
            <person name="Xie B.B."/>
            <person name="Shu Y.L."/>
            <person name="Zhang X.Y."/>
            <person name="Yu Y."/>
            <person name="Chen B."/>
            <person name="Chen X.L."/>
            <person name="Zhou B.C."/>
            <person name="Zhang Y.Z."/>
        </authorList>
    </citation>
    <scope>NUCLEOTIDE SEQUENCE [LARGE SCALE GENOMIC DNA]</scope>
    <source>
        <strain evidence="10">JCM 12485 / KCTC 12276 / FR1064</strain>
    </source>
</reference>
<dbReference type="GO" id="GO:0005829">
    <property type="term" value="C:cytosol"/>
    <property type="evidence" value="ECO:0007669"/>
    <property type="project" value="TreeGrafter"/>
</dbReference>
<gene>
    <name evidence="8 9" type="primary">panC</name>
    <name evidence="9" type="ordered locus">GNIT_0518</name>
</gene>
<dbReference type="EC" id="6.3.2.1" evidence="8"/>
<comment type="subunit">
    <text evidence="8">Homodimer.</text>
</comment>
<keyword evidence="8" id="KW-0963">Cytoplasm</keyword>
<dbReference type="GO" id="GO:0005524">
    <property type="term" value="F:ATP binding"/>
    <property type="evidence" value="ECO:0007669"/>
    <property type="project" value="UniProtKB-KW"/>
</dbReference>
<dbReference type="GO" id="GO:0004592">
    <property type="term" value="F:pantoate-beta-alanine ligase activity"/>
    <property type="evidence" value="ECO:0007669"/>
    <property type="project" value="UniProtKB-UniRule"/>
</dbReference>
<dbReference type="KEGG" id="gni:GNIT_0518"/>
<dbReference type="Gene3D" id="3.30.1300.10">
    <property type="entry name" value="Pantoate-beta-alanine ligase, C-terminal domain"/>
    <property type="match status" value="1"/>
</dbReference>
<dbReference type="AlphaFoldDB" id="G4QJL2"/>
<comment type="miscellaneous">
    <text evidence="8">The reaction proceeds by a bi uni uni bi ping pong mechanism.</text>
</comment>
<keyword evidence="6 8" id="KW-0067">ATP-binding</keyword>
<dbReference type="PANTHER" id="PTHR21299:SF1">
    <property type="entry name" value="PANTOATE--BETA-ALANINE LIGASE"/>
    <property type="match status" value="1"/>
</dbReference>
<sequence length="288" mass="32390">MQLVDGMQIVSDIQSLRELRREWQTGKQAIAFVPTMGNLHNGHLKLVKEAKKHASKVVVSIFVNPLQFGPDEDLDAYPRTMEQDKASLAELGVDVLFMPKVEDIYSRGLEQQTFVEVPGLSYMICGASRPGHFRGVATIVCKLFNMVQPNMAFFGEKDFQQLQVIKAMVTDLSMNLTIHGVPTEREADGLAMSSRNNYLNEEQREIAPGLYQLISNMAVEIKSGRRDFSIMIQEYRLRLASIGFKPDYIDIRSASSLLQPSHEDKELVILGAGFLGKTRIIDNIQVEI</sequence>
<evidence type="ECO:0000256" key="3">
    <source>
        <dbReference type="ARBA" id="ARBA00022598"/>
    </source>
</evidence>
<evidence type="ECO:0000313" key="10">
    <source>
        <dbReference type="Proteomes" id="UP000009282"/>
    </source>
</evidence>
<dbReference type="HAMAP" id="MF_00158">
    <property type="entry name" value="PanC"/>
    <property type="match status" value="1"/>
</dbReference>
<evidence type="ECO:0000313" key="9">
    <source>
        <dbReference type="EMBL" id="AEP28672.1"/>
    </source>
</evidence>